<dbReference type="RefSeq" id="WP_264066933.1">
    <property type="nucleotide sequence ID" value="NZ_JACKTY010000020.1"/>
</dbReference>
<dbReference type="Proteomes" id="UP001526201">
    <property type="component" value="Unassembled WGS sequence"/>
</dbReference>
<comment type="caution">
    <text evidence="1">The sequence shown here is derived from an EMBL/GenBank/DDBJ whole genome shotgun (WGS) entry which is preliminary data.</text>
</comment>
<name>A0ABT3C9G6_9MYCO</name>
<reference evidence="1 2" key="1">
    <citation type="journal article" date="2022" name="BMC Genomics">
        <title>Comparative genome analysis of mycobacteria focusing on tRNA and non-coding RNA.</title>
        <authorList>
            <person name="Behra P.R.K."/>
            <person name="Pettersson B.M.F."/>
            <person name="Ramesh M."/>
            <person name="Das S."/>
            <person name="Dasgupta S."/>
            <person name="Kirsebom L.A."/>
        </authorList>
    </citation>
    <scope>NUCLEOTIDE SEQUENCE [LARGE SCALE GENOMIC DNA]</scope>
    <source>
        <strain evidence="1 2">DSM 44078</strain>
    </source>
</reference>
<gene>
    <name evidence="1" type="ORF">H7J73_08635</name>
</gene>
<keyword evidence="2" id="KW-1185">Reference proteome</keyword>
<sequence>MIRRLLRAVFHTGRHHVHTARRDDNGALVTVSTIAARIRREAALAWAKTVDGRPYRYGGMSIAVVPDVERFSPRLENLLALYAEGCARALPEQLGAMSV</sequence>
<protein>
    <submittedName>
        <fullName evidence="1">Uncharacterized protein</fullName>
    </submittedName>
</protein>
<evidence type="ECO:0000313" key="2">
    <source>
        <dbReference type="Proteomes" id="UP001526201"/>
    </source>
</evidence>
<proteinExistence type="predicted"/>
<accession>A0ABT3C9G6</accession>
<organism evidence="1 2">
    <name type="scientific">Mycolicibacterium komossense</name>
    <dbReference type="NCBI Taxonomy" id="1779"/>
    <lineage>
        <taxon>Bacteria</taxon>
        <taxon>Bacillati</taxon>
        <taxon>Actinomycetota</taxon>
        <taxon>Actinomycetes</taxon>
        <taxon>Mycobacteriales</taxon>
        <taxon>Mycobacteriaceae</taxon>
        <taxon>Mycolicibacterium</taxon>
    </lineage>
</organism>
<evidence type="ECO:0000313" key="1">
    <source>
        <dbReference type="EMBL" id="MCV7226097.1"/>
    </source>
</evidence>
<dbReference type="EMBL" id="JACKTY010000020">
    <property type="protein sequence ID" value="MCV7226097.1"/>
    <property type="molecule type" value="Genomic_DNA"/>
</dbReference>